<keyword evidence="2 4" id="KW-0547">Nucleotide-binding</keyword>
<dbReference type="InParanoid" id="A2F5C8"/>
<dbReference type="InterPro" id="IPR006689">
    <property type="entry name" value="Small_GTPase_ARF/SAR"/>
</dbReference>
<dbReference type="NCBIfam" id="TIGR00231">
    <property type="entry name" value="small_GTP"/>
    <property type="match status" value="1"/>
</dbReference>
<dbReference type="VEuPathDB" id="TrichDB:TVAGG3_1031920"/>
<dbReference type="InterPro" id="IPR027417">
    <property type="entry name" value="P-loop_NTPase"/>
</dbReference>
<dbReference type="GO" id="GO:0005525">
    <property type="term" value="F:GTP binding"/>
    <property type="evidence" value="ECO:0000318"/>
    <property type="project" value="GO_Central"/>
</dbReference>
<reference evidence="7" key="2">
    <citation type="journal article" date="2007" name="Science">
        <title>Draft genome sequence of the sexually transmitted pathogen Trichomonas vaginalis.</title>
        <authorList>
            <person name="Carlton J.M."/>
            <person name="Hirt R.P."/>
            <person name="Silva J.C."/>
            <person name="Delcher A.L."/>
            <person name="Schatz M."/>
            <person name="Zhao Q."/>
            <person name="Wortman J.R."/>
            <person name="Bidwell S.L."/>
            <person name="Alsmark U.C.M."/>
            <person name="Besteiro S."/>
            <person name="Sicheritz-Ponten T."/>
            <person name="Noel C.J."/>
            <person name="Dacks J.B."/>
            <person name="Foster P.G."/>
            <person name="Simillion C."/>
            <person name="Van de Peer Y."/>
            <person name="Miranda-Saavedra D."/>
            <person name="Barton G.J."/>
            <person name="Westrop G.D."/>
            <person name="Mueller S."/>
            <person name="Dessi D."/>
            <person name="Fiori P.L."/>
            <person name="Ren Q."/>
            <person name="Paulsen I."/>
            <person name="Zhang H."/>
            <person name="Bastida-Corcuera F.D."/>
            <person name="Simoes-Barbosa A."/>
            <person name="Brown M.T."/>
            <person name="Hayes R.D."/>
            <person name="Mukherjee M."/>
            <person name="Okumura C.Y."/>
            <person name="Schneider R."/>
            <person name="Smith A.J."/>
            <person name="Vanacova S."/>
            <person name="Villalvazo M."/>
            <person name="Haas B.J."/>
            <person name="Pertea M."/>
            <person name="Feldblyum T.V."/>
            <person name="Utterback T.R."/>
            <person name="Shu C.L."/>
            <person name="Osoegawa K."/>
            <person name="de Jong P.J."/>
            <person name="Hrdy I."/>
            <person name="Horvathova L."/>
            <person name="Zubacova Z."/>
            <person name="Dolezal P."/>
            <person name="Malik S.B."/>
            <person name="Logsdon J.M. Jr."/>
            <person name="Henze K."/>
            <person name="Gupta A."/>
            <person name="Wang C.C."/>
            <person name="Dunne R.L."/>
            <person name="Upcroft J.A."/>
            <person name="Upcroft P."/>
            <person name="White O."/>
            <person name="Salzberg S.L."/>
            <person name="Tang P."/>
            <person name="Chiu C.-H."/>
            <person name="Lee Y.-S."/>
            <person name="Embley T.M."/>
            <person name="Coombs G.H."/>
            <person name="Mottram J.C."/>
            <person name="Tachezy J."/>
            <person name="Fraser-Liggett C.M."/>
            <person name="Johnson P.J."/>
        </authorList>
    </citation>
    <scope>NUCLEOTIDE SEQUENCE [LARGE SCALE GENOMIC DNA]</scope>
    <source>
        <strain evidence="7">G3</strain>
    </source>
</reference>
<dbReference type="GO" id="GO:0005737">
    <property type="term" value="C:cytoplasm"/>
    <property type="evidence" value="ECO:0000318"/>
    <property type="project" value="GO_Central"/>
</dbReference>
<keyword evidence="3 4" id="KW-0342">GTP-binding</keyword>
<dbReference type="FunFam" id="3.40.50.300:FF:001166">
    <property type="entry name" value="ADP-ribosylation factor D"/>
    <property type="match status" value="1"/>
</dbReference>
<accession>A2F5C8</accession>
<feature type="binding site" evidence="4">
    <location>
        <begin position="15"/>
        <end position="22"/>
    </location>
    <ligand>
        <name>GTP</name>
        <dbReference type="ChEBI" id="CHEBI:37565"/>
    </ligand>
</feature>
<dbReference type="Gene3D" id="3.40.50.300">
    <property type="entry name" value="P-loop containing nucleotide triphosphate hydrolases"/>
    <property type="match status" value="1"/>
</dbReference>
<evidence type="ECO:0000256" key="1">
    <source>
        <dbReference type="ARBA" id="ARBA00010290"/>
    </source>
</evidence>
<protein>
    <submittedName>
        <fullName evidence="7">Small GTP-binding protein, putative</fullName>
    </submittedName>
</protein>
<dbReference type="InterPro" id="IPR005225">
    <property type="entry name" value="Small_GTP-bd"/>
</dbReference>
<dbReference type="OMA" id="HINCKAF"/>
<dbReference type="SMART" id="SM00173">
    <property type="entry name" value="RAS"/>
    <property type="match status" value="1"/>
</dbReference>
<dbReference type="KEGG" id="tva:4757711"/>
<evidence type="ECO:0000256" key="4">
    <source>
        <dbReference type="PIRSR" id="PIRSR606689-1"/>
    </source>
</evidence>
<dbReference type="STRING" id="5722.A2F5C8"/>
<dbReference type="PROSITE" id="PS51417">
    <property type="entry name" value="ARF"/>
    <property type="match status" value="1"/>
</dbReference>
<dbReference type="RefSeq" id="XP_001312821.1">
    <property type="nucleotide sequence ID" value="XM_001312820.1"/>
</dbReference>
<evidence type="ECO:0000256" key="6">
    <source>
        <dbReference type="RuleBase" id="RU003925"/>
    </source>
</evidence>
<keyword evidence="8" id="KW-1185">Reference proteome</keyword>
<dbReference type="GO" id="GO:0003924">
    <property type="term" value="F:GTPase activity"/>
    <property type="evidence" value="ECO:0007669"/>
    <property type="project" value="InterPro"/>
</dbReference>
<evidence type="ECO:0000256" key="3">
    <source>
        <dbReference type="ARBA" id="ARBA00023134"/>
    </source>
</evidence>
<evidence type="ECO:0000313" key="8">
    <source>
        <dbReference type="Proteomes" id="UP000001542"/>
    </source>
</evidence>
<dbReference type="CDD" id="cd00878">
    <property type="entry name" value="Arf_Arl"/>
    <property type="match status" value="1"/>
</dbReference>
<dbReference type="SMART" id="SM00175">
    <property type="entry name" value="RAB"/>
    <property type="match status" value="1"/>
</dbReference>
<dbReference type="Pfam" id="PF00025">
    <property type="entry name" value="Arf"/>
    <property type="match status" value="1"/>
</dbReference>
<feature type="binding site" evidence="4">
    <location>
        <begin position="117"/>
        <end position="120"/>
    </location>
    <ligand>
        <name>GTP</name>
        <dbReference type="ChEBI" id="CHEBI:37565"/>
    </ligand>
</feature>
<dbReference type="VEuPathDB" id="TrichDB:TVAG_222520"/>
<dbReference type="PRINTS" id="PR00328">
    <property type="entry name" value="SAR1GTPBP"/>
</dbReference>
<dbReference type="EMBL" id="DS113621">
    <property type="protein sequence ID" value="EAX99891.1"/>
    <property type="molecule type" value="Genomic_DNA"/>
</dbReference>
<dbReference type="GO" id="GO:0005794">
    <property type="term" value="C:Golgi apparatus"/>
    <property type="evidence" value="ECO:0000318"/>
    <property type="project" value="GO_Central"/>
</dbReference>
<evidence type="ECO:0000256" key="5">
    <source>
        <dbReference type="PIRSR" id="PIRSR606689-2"/>
    </source>
</evidence>
<dbReference type="GO" id="GO:0006886">
    <property type="term" value="P:intracellular protein transport"/>
    <property type="evidence" value="ECO:0000318"/>
    <property type="project" value="GO_Central"/>
</dbReference>
<evidence type="ECO:0000313" key="7">
    <source>
        <dbReference type="EMBL" id="EAX99891.1"/>
    </source>
</evidence>
<proteinExistence type="inferred from homology"/>
<keyword evidence="5" id="KW-0460">Magnesium</keyword>
<dbReference type="eggNOG" id="KOG0070">
    <property type="taxonomic scope" value="Eukaryota"/>
</dbReference>
<comment type="similarity">
    <text evidence="1 6">Belongs to the small GTPase superfamily. Arf family.</text>
</comment>
<dbReference type="InterPro" id="IPR024156">
    <property type="entry name" value="Small_GTPase_ARF"/>
</dbReference>
<dbReference type="AlphaFoldDB" id="A2F5C8"/>
<keyword evidence="5" id="KW-0479">Metal-binding</keyword>
<dbReference type="PANTHER" id="PTHR11711">
    <property type="entry name" value="ADP RIBOSYLATION FACTOR-RELATED"/>
    <property type="match status" value="1"/>
</dbReference>
<dbReference type="Proteomes" id="UP000001542">
    <property type="component" value="Unassembled WGS sequence"/>
</dbReference>
<reference evidence="7" key="1">
    <citation type="submission" date="2006-10" db="EMBL/GenBank/DDBJ databases">
        <authorList>
            <person name="Amadeo P."/>
            <person name="Zhao Q."/>
            <person name="Wortman J."/>
            <person name="Fraser-Liggett C."/>
            <person name="Carlton J."/>
        </authorList>
    </citation>
    <scope>NUCLEOTIDE SEQUENCE</scope>
    <source>
        <strain evidence="7">G3</strain>
    </source>
</reference>
<evidence type="ECO:0000256" key="2">
    <source>
        <dbReference type="ARBA" id="ARBA00022741"/>
    </source>
</evidence>
<dbReference type="SMART" id="SM00177">
    <property type="entry name" value="ARF"/>
    <property type="match status" value="1"/>
</dbReference>
<name>A2F5C8_TRIV3</name>
<dbReference type="PROSITE" id="PS51419">
    <property type="entry name" value="RAB"/>
    <property type="match status" value="1"/>
</dbReference>
<dbReference type="SMR" id="A2F5C8"/>
<dbReference type="SMART" id="SM00178">
    <property type="entry name" value="SAR"/>
    <property type="match status" value="1"/>
</dbReference>
<sequence>MGCVQSEPDTILILGIGSAGKTTILFRLKTGQVQSTQPTVGFVAENIEIGGKEYLFWDLGGQDKMRPLWKHYFEGSSGVIFVVDSADTSNFQTAKEEIHEVAHAAQLRKVPIAVFANKQDIEGAANAERIASILELPLIGKDRCEIFETSALTGQGLDDGMKWLSAAIETSRK</sequence>
<dbReference type="GO" id="GO:0046872">
    <property type="term" value="F:metal ion binding"/>
    <property type="evidence" value="ECO:0007669"/>
    <property type="project" value="UniProtKB-KW"/>
</dbReference>
<gene>
    <name evidence="7" type="ORF">TVAG_222520</name>
</gene>
<feature type="binding site" evidence="4">
    <location>
        <position position="61"/>
    </location>
    <ligand>
        <name>GTP</name>
        <dbReference type="ChEBI" id="CHEBI:37565"/>
    </ligand>
</feature>
<feature type="binding site" evidence="5">
    <location>
        <position position="39"/>
    </location>
    <ligand>
        <name>Mg(2+)</name>
        <dbReference type="ChEBI" id="CHEBI:18420"/>
    </ligand>
</feature>
<feature type="binding site" evidence="5">
    <location>
        <position position="22"/>
    </location>
    <ligand>
        <name>Mg(2+)</name>
        <dbReference type="ChEBI" id="CHEBI:18420"/>
    </ligand>
</feature>
<dbReference type="SUPFAM" id="SSF52540">
    <property type="entry name" value="P-loop containing nucleoside triphosphate hydrolases"/>
    <property type="match status" value="1"/>
</dbReference>
<dbReference type="OrthoDB" id="2011769at2759"/>
<dbReference type="GO" id="GO:0016192">
    <property type="term" value="P:vesicle-mediated transport"/>
    <property type="evidence" value="ECO:0000318"/>
    <property type="project" value="GO_Central"/>
</dbReference>
<organism evidence="7 8">
    <name type="scientific">Trichomonas vaginalis (strain ATCC PRA-98 / G3)</name>
    <dbReference type="NCBI Taxonomy" id="412133"/>
    <lineage>
        <taxon>Eukaryota</taxon>
        <taxon>Metamonada</taxon>
        <taxon>Parabasalia</taxon>
        <taxon>Trichomonadida</taxon>
        <taxon>Trichomonadidae</taxon>
        <taxon>Trichomonas</taxon>
    </lineage>
</organism>